<dbReference type="RefSeq" id="WP_230303452.1">
    <property type="nucleotide sequence ID" value="NZ_CAKKMG010000083.1"/>
</dbReference>
<proteinExistence type="predicted"/>
<dbReference type="GO" id="GO:0016747">
    <property type="term" value="F:acyltransferase activity, transferring groups other than amino-acyl groups"/>
    <property type="evidence" value="ECO:0007669"/>
    <property type="project" value="InterPro"/>
</dbReference>
<dbReference type="InterPro" id="IPR016181">
    <property type="entry name" value="Acyl_CoA_acyltransferase"/>
</dbReference>
<dbReference type="PROSITE" id="PS51186">
    <property type="entry name" value="GNAT"/>
    <property type="match status" value="1"/>
</dbReference>
<dbReference type="Proteomes" id="UP000789326">
    <property type="component" value="Unassembled WGS sequence"/>
</dbReference>
<keyword evidence="2" id="KW-0808">Transferase</keyword>
<evidence type="ECO:0000313" key="3">
    <source>
        <dbReference type="Proteomes" id="UP000789326"/>
    </source>
</evidence>
<name>A0A9W4L1I6_9BACI</name>
<dbReference type="SUPFAM" id="SSF55729">
    <property type="entry name" value="Acyl-CoA N-acyltransferases (Nat)"/>
    <property type="match status" value="1"/>
</dbReference>
<protein>
    <submittedName>
        <fullName evidence="2">Acetyltransferase PA2578</fullName>
        <ecNumber evidence="2">2.3.1.-</ecNumber>
    </submittedName>
</protein>
<reference evidence="2" key="1">
    <citation type="submission" date="2021-11" db="EMBL/GenBank/DDBJ databases">
        <authorList>
            <person name="Bulgarelli D."/>
        </authorList>
    </citation>
    <scope>NUCLEOTIDE SEQUENCE</scope>
    <source>
        <strain evidence="2">Bi133</strain>
    </source>
</reference>
<dbReference type="Gene3D" id="3.40.630.30">
    <property type="match status" value="1"/>
</dbReference>
<gene>
    <name evidence="2" type="ORF">SRABI133_04150</name>
</gene>
<dbReference type="EMBL" id="CAKKMG010000083">
    <property type="protein sequence ID" value="CAH0288127.1"/>
    <property type="molecule type" value="Genomic_DNA"/>
</dbReference>
<dbReference type="InterPro" id="IPR000182">
    <property type="entry name" value="GNAT_dom"/>
</dbReference>
<comment type="caution">
    <text evidence="2">The sequence shown here is derived from an EMBL/GenBank/DDBJ whole genome shotgun (WGS) entry which is preliminary data.</text>
</comment>
<sequence length="185" mass="21105">MEIRKASRKDAGNLAALFNHVEDSGYMLFNPGERKATGEQMEKQMEQIEKNPLSVFLVAASGHELKGYLILLGNQMGRTRHSAKIVIGINEQDRGKGIGTKLFQKMEEHARTNEIRRLELSVIANNAPALSLYRKMGFEKEGIKRESLFFDGKYHDEYFLSKLLLKNVLSNNRMSDNINFVVKNE</sequence>
<dbReference type="AlphaFoldDB" id="A0A9W4L1I6"/>
<dbReference type="Pfam" id="PF00583">
    <property type="entry name" value="Acetyltransf_1"/>
    <property type="match status" value="1"/>
</dbReference>
<dbReference type="PANTHER" id="PTHR43415">
    <property type="entry name" value="SPERMIDINE N(1)-ACETYLTRANSFERASE"/>
    <property type="match status" value="1"/>
</dbReference>
<organism evidence="2 3">
    <name type="scientific">Peribacillus simplex</name>
    <dbReference type="NCBI Taxonomy" id="1478"/>
    <lineage>
        <taxon>Bacteria</taxon>
        <taxon>Bacillati</taxon>
        <taxon>Bacillota</taxon>
        <taxon>Bacilli</taxon>
        <taxon>Bacillales</taxon>
        <taxon>Bacillaceae</taxon>
        <taxon>Peribacillus</taxon>
    </lineage>
</organism>
<evidence type="ECO:0000313" key="2">
    <source>
        <dbReference type="EMBL" id="CAH0288127.1"/>
    </source>
</evidence>
<dbReference type="CDD" id="cd04301">
    <property type="entry name" value="NAT_SF"/>
    <property type="match status" value="1"/>
</dbReference>
<dbReference type="PANTHER" id="PTHR43415:SF3">
    <property type="entry name" value="GNAT-FAMILY ACETYLTRANSFERASE"/>
    <property type="match status" value="1"/>
</dbReference>
<feature type="domain" description="N-acetyltransferase" evidence="1">
    <location>
        <begin position="1"/>
        <end position="165"/>
    </location>
</feature>
<accession>A0A9W4L1I6</accession>
<dbReference type="EC" id="2.3.1.-" evidence="2"/>
<evidence type="ECO:0000259" key="1">
    <source>
        <dbReference type="PROSITE" id="PS51186"/>
    </source>
</evidence>
<keyword evidence="2" id="KW-0012">Acyltransferase</keyword>